<dbReference type="AlphaFoldDB" id="A0AA96RKE3"/>
<dbReference type="RefSeq" id="WP_314800441.1">
    <property type="nucleotide sequence ID" value="NZ_CP130319.1"/>
</dbReference>
<keyword evidence="1" id="KW-0732">Signal</keyword>
<feature type="domain" description="SLH" evidence="2">
    <location>
        <begin position="44"/>
        <end position="107"/>
    </location>
</feature>
<name>A0AA96RKE3_9BACL</name>
<reference evidence="3" key="1">
    <citation type="submission" date="2022-02" db="EMBL/GenBank/DDBJ databases">
        <title>Paenibacillus sp. MBLB1832 Whole Genome Shotgun Sequencing.</title>
        <authorList>
            <person name="Hwang C.Y."/>
            <person name="Cho E.-S."/>
            <person name="Seo M.-J."/>
        </authorList>
    </citation>
    <scope>NUCLEOTIDE SEQUENCE</scope>
    <source>
        <strain evidence="3">MBLB1832</strain>
    </source>
</reference>
<keyword evidence="4" id="KW-1185">Reference proteome</keyword>
<dbReference type="InterPro" id="IPR001119">
    <property type="entry name" value="SLH_dom"/>
</dbReference>
<dbReference type="Pfam" id="PF00395">
    <property type="entry name" value="SLH"/>
    <property type="match status" value="1"/>
</dbReference>
<evidence type="ECO:0000256" key="1">
    <source>
        <dbReference type="SAM" id="SignalP"/>
    </source>
</evidence>
<feature type="chain" id="PRO_5041663928" evidence="1">
    <location>
        <begin position="25"/>
        <end position="112"/>
    </location>
</feature>
<sequence>MKKTFKVLATATLALSMFASVAMADTTATPVTTSATTTAAAKTSKDFTDLAGLDATMAAKVDALLAKGYMEGKTDTTFDIAGNMTRAEAAKLVAKVLGLTVGNRNNFKLRRC</sequence>
<dbReference type="EMBL" id="CP130319">
    <property type="protein sequence ID" value="WNR44675.1"/>
    <property type="molecule type" value="Genomic_DNA"/>
</dbReference>
<proteinExistence type="predicted"/>
<accession>A0AA96RKE3</accession>
<evidence type="ECO:0000313" key="4">
    <source>
        <dbReference type="Proteomes" id="UP001304650"/>
    </source>
</evidence>
<dbReference type="KEGG" id="proo:MJB10_00470"/>
<gene>
    <name evidence="3" type="ORF">MJB10_00470</name>
</gene>
<protein>
    <submittedName>
        <fullName evidence="3">S-layer homology domain-containing protein</fullName>
    </submittedName>
</protein>
<evidence type="ECO:0000313" key="3">
    <source>
        <dbReference type="EMBL" id="WNR44675.1"/>
    </source>
</evidence>
<dbReference type="Proteomes" id="UP001304650">
    <property type="component" value="Chromosome"/>
</dbReference>
<feature type="signal peptide" evidence="1">
    <location>
        <begin position="1"/>
        <end position="24"/>
    </location>
</feature>
<dbReference type="PROSITE" id="PS51272">
    <property type="entry name" value="SLH"/>
    <property type="match status" value="1"/>
</dbReference>
<evidence type="ECO:0000259" key="2">
    <source>
        <dbReference type="PROSITE" id="PS51272"/>
    </source>
</evidence>
<organism evidence="3 4">
    <name type="scientific">Paenibacillus roseopurpureus</name>
    <dbReference type="NCBI Taxonomy" id="2918901"/>
    <lineage>
        <taxon>Bacteria</taxon>
        <taxon>Bacillati</taxon>
        <taxon>Bacillota</taxon>
        <taxon>Bacilli</taxon>
        <taxon>Bacillales</taxon>
        <taxon>Paenibacillaceae</taxon>
        <taxon>Paenibacillus</taxon>
    </lineage>
</organism>